<feature type="compositionally biased region" description="Basic and acidic residues" evidence="1">
    <location>
        <begin position="119"/>
        <end position="135"/>
    </location>
</feature>
<evidence type="ECO:0000313" key="3">
    <source>
        <dbReference type="EMBL" id="RFS87228.1"/>
    </source>
</evidence>
<dbReference type="OrthoDB" id="3212362at2"/>
<dbReference type="InterPro" id="IPR012312">
    <property type="entry name" value="Hemerythrin-like"/>
</dbReference>
<keyword evidence="4" id="KW-1185">Reference proteome</keyword>
<evidence type="ECO:0000259" key="2">
    <source>
        <dbReference type="Pfam" id="PF01814"/>
    </source>
</evidence>
<feature type="domain" description="Hemerythrin-like" evidence="2">
    <location>
        <begin position="14"/>
        <end position="130"/>
    </location>
</feature>
<sequence>MKEGMTVADQKENAVDLLLSQHEEIRRLASTVEKSNGQTRKDAFDRLRELLAVHETAEEEVVHPFARRNIDHGADIVDARMEEENEAKSVLSELEKLDPDSADFDELFSDFHKDLEAHASREEREEFPRLRREATSDQLNGMAKAVRAAEAVAPTHPHPSADSTAKNYALGPMAAVADRVRDAIERARR</sequence>
<proteinExistence type="predicted"/>
<evidence type="ECO:0000256" key="1">
    <source>
        <dbReference type="SAM" id="MobiDB-lite"/>
    </source>
</evidence>
<dbReference type="PANTHER" id="PTHR35585:SF1">
    <property type="entry name" value="HHE DOMAIN PROTEIN (AFU_ORTHOLOGUE AFUA_4G00730)"/>
    <property type="match status" value="1"/>
</dbReference>
<name>A0A372GPA8_9ACTN</name>
<dbReference type="EMBL" id="QVNQ01000001">
    <property type="protein sequence ID" value="RFS87228.1"/>
    <property type="molecule type" value="Genomic_DNA"/>
</dbReference>
<protein>
    <submittedName>
        <fullName evidence="3">Hemerythrin domain-containing protein</fullName>
    </submittedName>
</protein>
<comment type="caution">
    <text evidence="3">The sequence shown here is derived from an EMBL/GenBank/DDBJ whole genome shotgun (WGS) entry which is preliminary data.</text>
</comment>
<feature type="compositionally biased region" description="Low complexity" evidence="1">
    <location>
        <begin position="143"/>
        <end position="153"/>
    </location>
</feature>
<dbReference type="AlphaFoldDB" id="A0A372GPA8"/>
<dbReference type="Proteomes" id="UP000262882">
    <property type="component" value="Unassembled WGS sequence"/>
</dbReference>
<dbReference type="PANTHER" id="PTHR35585">
    <property type="entry name" value="HHE DOMAIN PROTEIN (AFU_ORTHOLOGUE AFUA_4G00730)"/>
    <property type="match status" value="1"/>
</dbReference>
<dbReference type="Pfam" id="PF01814">
    <property type="entry name" value="Hemerythrin"/>
    <property type="match status" value="1"/>
</dbReference>
<organism evidence="3 4">
    <name type="scientific">Actinomadura spongiicola</name>
    <dbReference type="NCBI Taxonomy" id="2303421"/>
    <lineage>
        <taxon>Bacteria</taxon>
        <taxon>Bacillati</taxon>
        <taxon>Actinomycetota</taxon>
        <taxon>Actinomycetes</taxon>
        <taxon>Streptosporangiales</taxon>
        <taxon>Thermomonosporaceae</taxon>
        <taxon>Actinomadura</taxon>
    </lineage>
</organism>
<gene>
    <name evidence="3" type="ORF">D0T12_03020</name>
</gene>
<evidence type="ECO:0000313" key="4">
    <source>
        <dbReference type="Proteomes" id="UP000262882"/>
    </source>
</evidence>
<reference evidence="3 4" key="1">
    <citation type="submission" date="2018-08" db="EMBL/GenBank/DDBJ databases">
        <title>Actinomadura spongicola sp. nov., isolated from marine sponge Leucetta chagosensis.</title>
        <authorList>
            <person name="Li L."/>
            <person name="Lin H.W."/>
        </authorList>
    </citation>
    <scope>NUCLEOTIDE SEQUENCE [LARGE SCALE GENOMIC DNA]</scope>
    <source>
        <strain evidence="3 4">LHW52907</strain>
    </source>
</reference>
<accession>A0A372GPA8</accession>
<dbReference type="Gene3D" id="1.20.120.520">
    <property type="entry name" value="nmb1532 protein domain like"/>
    <property type="match status" value="1"/>
</dbReference>
<feature type="region of interest" description="Disordered" evidence="1">
    <location>
        <begin position="119"/>
        <end position="167"/>
    </location>
</feature>